<dbReference type="EMBL" id="BAAATR010000005">
    <property type="protein sequence ID" value="GAA2237214.1"/>
    <property type="molecule type" value="Genomic_DNA"/>
</dbReference>
<protein>
    <submittedName>
        <fullName evidence="2">Uncharacterized protein</fullName>
    </submittedName>
</protein>
<keyword evidence="3" id="KW-1185">Reference proteome</keyword>
<reference evidence="2 3" key="1">
    <citation type="journal article" date="2019" name="Int. J. Syst. Evol. Microbiol.">
        <title>The Global Catalogue of Microorganisms (GCM) 10K type strain sequencing project: providing services to taxonomists for standard genome sequencing and annotation.</title>
        <authorList>
            <consortium name="The Broad Institute Genomics Platform"/>
            <consortium name="The Broad Institute Genome Sequencing Center for Infectious Disease"/>
            <person name="Wu L."/>
            <person name="Ma J."/>
        </authorList>
    </citation>
    <scope>NUCLEOTIDE SEQUENCE [LARGE SCALE GENOMIC DNA]</scope>
    <source>
        <strain evidence="2 3">JCM 7356</strain>
    </source>
</reference>
<evidence type="ECO:0000313" key="2">
    <source>
        <dbReference type="EMBL" id="GAA2237214.1"/>
    </source>
</evidence>
<organism evidence="2 3">
    <name type="scientific">Kitasatospora cystarginea</name>
    <dbReference type="NCBI Taxonomy" id="58350"/>
    <lineage>
        <taxon>Bacteria</taxon>
        <taxon>Bacillati</taxon>
        <taxon>Actinomycetota</taxon>
        <taxon>Actinomycetes</taxon>
        <taxon>Kitasatosporales</taxon>
        <taxon>Streptomycetaceae</taxon>
        <taxon>Kitasatospora</taxon>
    </lineage>
</organism>
<sequence length="88" mass="9853">MIGKSEYERALREVRLKFEDSLDREPVIEYLKGAGFSQIACIRAMIDLGMCTASEAKRVVHYSLAWSSTRSQSEDLQEGLAKALDPDA</sequence>
<gene>
    <name evidence="2" type="ORF">GCM10010430_17750</name>
</gene>
<evidence type="ECO:0000256" key="1">
    <source>
        <dbReference type="SAM" id="MobiDB-lite"/>
    </source>
</evidence>
<proteinExistence type="predicted"/>
<dbReference type="Proteomes" id="UP001500305">
    <property type="component" value="Unassembled WGS sequence"/>
</dbReference>
<name>A0ABN3DN82_9ACTN</name>
<evidence type="ECO:0000313" key="3">
    <source>
        <dbReference type="Proteomes" id="UP001500305"/>
    </source>
</evidence>
<accession>A0ABN3DN82</accession>
<feature type="region of interest" description="Disordered" evidence="1">
    <location>
        <begin position="69"/>
        <end position="88"/>
    </location>
</feature>
<comment type="caution">
    <text evidence="2">The sequence shown here is derived from an EMBL/GenBank/DDBJ whole genome shotgun (WGS) entry which is preliminary data.</text>
</comment>